<accession>A0ABQ5GVW5</accession>
<sequence>MEIETADAEVVADVGSSDGVVAHTEDGIGMGVGIAASDVREDEEEFEVEASAADMREIVVDPSAIEVPIDKITEIETAQRQLEAGQLIAGGERER</sequence>
<proteinExistence type="predicted"/>
<comment type="caution">
    <text evidence="1">The sequence shown here is derived from an EMBL/GenBank/DDBJ whole genome shotgun (WGS) entry which is preliminary data.</text>
</comment>
<organism evidence="1 2">
    <name type="scientific">Tanacetum coccineum</name>
    <dbReference type="NCBI Taxonomy" id="301880"/>
    <lineage>
        <taxon>Eukaryota</taxon>
        <taxon>Viridiplantae</taxon>
        <taxon>Streptophyta</taxon>
        <taxon>Embryophyta</taxon>
        <taxon>Tracheophyta</taxon>
        <taxon>Spermatophyta</taxon>
        <taxon>Magnoliopsida</taxon>
        <taxon>eudicotyledons</taxon>
        <taxon>Gunneridae</taxon>
        <taxon>Pentapetalae</taxon>
        <taxon>asterids</taxon>
        <taxon>campanulids</taxon>
        <taxon>Asterales</taxon>
        <taxon>Asteraceae</taxon>
        <taxon>Asteroideae</taxon>
        <taxon>Anthemideae</taxon>
        <taxon>Anthemidinae</taxon>
        <taxon>Tanacetum</taxon>
    </lineage>
</organism>
<feature type="non-terminal residue" evidence="1">
    <location>
        <position position="95"/>
    </location>
</feature>
<dbReference type="Proteomes" id="UP001151760">
    <property type="component" value="Unassembled WGS sequence"/>
</dbReference>
<name>A0ABQ5GVW5_9ASTR</name>
<dbReference type="EMBL" id="BQNB010018871">
    <property type="protein sequence ID" value="GJT79137.1"/>
    <property type="molecule type" value="Genomic_DNA"/>
</dbReference>
<keyword evidence="2" id="KW-1185">Reference proteome</keyword>
<protein>
    <submittedName>
        <fullName evidence="1">Uncharacterized protein</fullName>
    </submittedName>
</protein>
<evidence type="ECO:0000313" key="2">
    <source>
        <dbReference type="Proteomes" id="UP001151760"/>
    </source>
</evidence>
<reference evidence="1" key="2">
    <citation type="submission" date="2022-01" db="EMBL/GenBank/DDBJ databases">
        <authorList>
            <person name="Yamashiro T."/>
            <person name="Shiraishi A."/>
            <person name="Satake H."/>
            <person name="Nakayama K."/>
        </authorList>
    </citation>
    <scope>NUCLEOTIDE SEQUENCE</scope>
</reference>
<gene>
    <name evidence="1" type="ORF">Tco_1053481</name>
</gene>
<evidence type="ECO:0000313" key="1">
    <source>
        <dbReference type="EMBL" id="GJT79137.1"/>
    </source>
</evidence>
<reference evidence="1" key="1">
    <citation type="journal article" date="2022" name="Int. J. Mol. Sci.">
        <title>Draft Genome of Tanacetum Coccineum: Genomic Comparison of Closely Related Tanacetum-Family Plants.</title>
        <authorList>
            <person name="Yamashiro T."/>
            <person name="Shiraishi A."/>
            <person name="Nakayama K."/>
            <person name="Satake H."/>
        </authorList>
    </citation>
    <scope>NUCLEOTIDE SEQUENCE</scope>
</reference>